<dbReference type="EMBL" id="FIGJ01000057">
    <property type="protein sequence ID" value="CYV14596.1"/>
    <property type="molecule type" value="Genomic_DNA"/>
</dbReference>
<organism evidence="3 4">
    <name type="scientific">Streptococcus suis</name>
    <dbReference type="NCBI Taxonomy" id="1307"/>
    <lineage>
        <taxon>Bacteria</taxon>
        <taxon>Bacillati</taxon>
        <taxon>Bacillota</taxon>
        <taxon>Bacilli</taxon>
        <taxon>Lactobacillales</taxon>
        <taxon>Streptococcaceae</taxon>
        <taxon>Streptococcus</taxon>
    </lineage>
</organism>
<reference evidence="3 4" key="1">
    <citation type="submission" date="2016-02" db="EMBL/GenBank/DDBJ databases">
        <authorList>
            <consortium name="Pathogen Informatics"/>
        </authorList>
    </citation>
    <scope>NUCLEOTIDE SEQUENCE [LARGE SCALE GENOMIC DNA]</scope>
    <source>
        <strain evidence="3 4">LSS32</strain>
    </source>
</reference>
<dbReference type="Gene3D" id="2.20.230.10">
    <property type="entry name" value="Resuscitation-promoting factor rpfb"/>
    <property type="match status" value="2"/>
</dbReference>
<dbReference type="InterPro" id="IPR011098">
    <property type="entry name" value="G5_dom"/>
</dbReference>
<evidence type="ECO:0000259" key="2">
    <source>
        <dbReference type="PROSITE" id="PS51109"/>
    </source>
</evidence>
<evidence type="ECO:0000256" key="1">
    <source>
        <dbReference type="ARBA" id="ARBA00022729"/>
    </source>
</evidence>
<dbReference type="AlphaFoldDB" id="A0A0Z8HCF8"/>
<proteinExistence type="predicted"/>
<keyword evidence="1" id="KW-0732">Signal</keyword>
<name>A0A0Z8HCF8_STRSU</name>
<protein>
    <submittedName>
        <fullName evidence="3">Putative IgA-specific zinc metalloproteinase</fullName>
    </submittedName>
</protein>
<accession>A0A0Z8HCF8</accession>
<evidence type="ECO:0000313" key="4">
    <source>
        <dbReference type="Proteomes" id="UP000072618"/>
    </source>
</evidence>
<dbReference type="PROSITE" id="PS51109">
    <property type="entry name" value="G5"/>
    <property type="match status" value="2"/>
</dbReference>
<dbReference type="Proteomes" id="UP000072618">
    <property type="component" value="Unassembled WGS sequence"/>
</dbReference>
<feature type="domain" description="G5" evidence="2">
    <location>
        <begin position="128"/>
        <end position="208"/>
    </location>
</feature>
<dbReference type="SMART" id="SM01208">
    <property type="entry name" value="G5"/>
    <property type="match status" value="2"/>
</dbReference>
<gene>
    <name evidence="3" type="primary">zmpC_3</name>
    <name evidence="3" type="ORF">ERS132394_02397</name>
</gene>
<dbReference type="Pfam" id="PF07501">
    <property type="entry name" value="G5"/>
    <property type="match status" value="2"/>
</dbReference>
<sequence>MAGETTVIFSGKLGKVKITETEGAEPIREIVENPQNKIVSVGTMTEVTNTILAFKTVKLDDDQLPKGQTKVVKKGKDGRETTTTTYTLDTATGLITSSTKTERVDPVDEVVSVGILETKVTDTAPEQVIKPELKWTTTIVPIPFQTRYIVDNQLNLGEEIILVPGRNGQRQVITLVNGSVVGRNDEEIISDIVLLEPIEQIIKIGNRSTDKAIDLPSKKEKTDISNLGLTLPNNKVSSTPIKLAETPKSIQYLTDRKYDSTVSPSQLQQTNGVILPKTGEQKENFLARLGYISLLSLEFCWAISTLLKNKRKSK</sequence>
<evidence type="ECO:0000313" key="3">
    <source>
        <dbReference type="EMBL" id="CYV14596.1"/>
    </source>
</evidence>
<feature type="domain" description="G5" evidence="2">
    <location>
        <begin position="38"/>
        <end position="117"/>
    </location>
</feature>